<reference evidence="1" key="1">
    <citation type="submission" date="2014-11" db="EMBL/GenBank/DDBJ databases">
        <authorList>
            <person name="Amaro Gonzalez C."/>
        </authorList>
    </citation>
    <scope>NUCLEOTIDE SEQUENCE</scope>
</reference>
<proteinExistence type="predicted"/>
<evidence type="ECO:0000313" key="1">
    <source>
        <dbReference type="EMBL" id="JAH58770.1"/>
    </source>
</evidence>
<dbReference type="EMBL" id="GBXM01049807">
    <property type="protein sequence ID" value="JAH58770.1"/>
    <property type="molecule type" value="Transcribed_RNA"/>
</dbReference>
<dbReference type="AlphaFoldDB" id="A0A0E9U0S9"/>
<reference evidence="1" key="2">
    <citation type="journal article" date="2015" name="Fish Shellfish Immunol.">
        <title>Early steps in the European eel (Anguilla anguilla)-Vibrio vulnificus interaction in the gills: Role of the RtxA13 toxin.</title>
        <authorList>
            <person name="Callol A."/>
            <person name="Pajuelo D."/>
            <person name="Ebbesson L."/>
            <person name="Teles M."/>
            <person name="MacKenzie S."/>
            <person name="Amaro C."/>
        </authorList>
    </citation>
    <scope>NUCLEOTIDE SEQUENCE</scope>
</reference>
<sequence>MGCILYSAFIQKRHAQGGVLNRQPSDCQTIGLTS</sequence>
<organism evidence="1">
    <name type="scientific">Anguilla anguilla</name>
    <name type="common">European freshwater eel</name>
    <name type="synonym">Muraena anguilla</name>
    <dbReference type="NCBI Taxonomy" id="7936"/>
    <lineage>
        <taxon>Eukaryota</taxon>
        <taxon>Metazoa</taxon>
        <taxon>Chordata</taxon>
        <taxon>Craniata</taxon>
        <taxon>Vertebrata</taxon>
        <taxon>Euteleostomi</taxon>
        <taxon>Actinopterygii</taxon>
        <taxon>Neopterygii</taxon>
        <taxon>Teleostei</taxon>
        <taxon>Anguilliformes</taxon>
        <taxon>Anguillidae</taxon>
        <taxon>Anguilla</taxon>
    </lineage>
</organism>
<name>A0A0E9U0S9_ANGAN</name>
<protein>
    <submittedName>
        <fullName evidence="1">Uncharacterized protein</fullName>
    </submittedName>
</protein>
<accession>A0A0E9U0S9</accession>